<feature type="transmembrane region" description="Helical" evidence="8">
    <location>
        <begin position="509"/>
        <end position="528"/>
    </location>
</feature>
<evidence type="ECO:0000313" key="11">
    <source>
        <dbReference type="Proteomes" id="UP001521184"/>
    </source>
</evidence>
<feature type="transmembrane region" description="Helical" evidence="8">
    <location>
        <begin position="483"/>
        <end position="503"/>
    </location>
</feature>
<evidence type="ECO:0000313" key="10">
    <source>
        <dbReference type="EMBL" id="KAL1645220.1"/>
    </source>
</evidence>
<evidence type="ECO:0000256" key="5">
    <source>
        <dbReference type="ARBA" id="ARBA00022989"/>
    </source>
</evidence>
<evidence type="ECO:0000256" key="3">
    <source>
        <dbReference type="ARBA" id="ARBA00022448"/>
    </source>
</evidence>
<gene>
    <name evidence="10" type="ORF">SLS58_003927</name>
</gene>
<evidence type="ECO:0000256" key="8">
    <source>
        <dbReference type="SAM" id="Phobius"/>
    </source>
</evidence>
<evidence type="ECO:0000256" key="1">
    <source>
        <dbReference type="ARBA" id="ARBA00004141"/>
    </source>
</evidence>
<sequence length="587" mass="65394">MAHPRDSAQDYGWGTAVSREAYCWHEREDELHTVAVANVAFASAEAQAKVFPWTKRMFLCVPGRLLTIQQLYLCLLVATVNSVINGYDGTLMSSINSYPQYRGYFGFDPVNGTPTTSLAYAIYQIGNLVGSFAAGPAADWRGRKWGMFMGAAVIVLGTCIQATSTTLPAFMGGRFTLGFGVSICATSGPAYASEMAHPAYRGVLTGLFNTFWYVGAIPGTFVPYATSGLDGTRAWRIPTWLQLVFAGIVVFAAPWLPETPRWLIANDRHEEALNVMAKYHGEGKRDSAIVQLEYKEMCEDISITGADKRWWDYRELFNSREVRYRTFIIITFAFFSQWVGNGPISYYYPTVLQGAGITNNHTRLLLNGFQTLVSLTGALIGAAFTDKWGRRKQLLTSTFVITLIFVAVTALNATNILTDPDTGLPVTDASGTPIAISQTRSRGVIAVVFIFGFVYSAGFTPLQALYPVECLRYESRAKGMAMYNFFVNVANFYNTFVTGIAFTHLAWKYYFLFIAWDSLQLVVIYLAYVETKRRTLEELSEIFRSPRPVKTSLGTTVVVVREGRGVEVVDDDRAGGKEIKEVRWSWE</sequence>
<evidence type="ECO:0000259" key="9">
    <source>
        <dbReference type="PROSITE" id="PS50850"/>
    </source>
</evidence>
<keyword evidence="3 7" id="KW-0813">Transport</keyword>
<comment type="subcellular location">
    <subcellularLocation>
        <location evidence="1">Membrane</location>
        <topology evidence="1">Multi-pass membrane protein</topology>
    </subcellularLocation>
</comment>
<name>A0ABR3TV50_9PEZI</name>
<feature type="transmembrane region" description="Helical" evidence="8">
    <location>
        <begin position="65"/>
        <end position="84"/>
    </location>
</feature>
<feature type="transmembrane region" description="Helical" evidence="8">
    <location>
        <begin position="443"/>
        <end position="462"/>
    </location>
</feature>
<accession>A0ABR3TV50</accession>
<dbReference type="Proteomes" id="UP001521184">
    <property type="component" value="Unassembled WGS sequence"/>
</dbReference>
<feature type="transmembrane region" description="Helical" evidence="8">
    <location>
        <begin position="145"/>
        <end position="163"/>
    </location>
</feature>
<evidence type="ECO:0000256" key="4">
    <source>
        <dbReference type="ARBA" id="ARBA00022692"/>
    </source>
</evidence>
<reference evidence="10 11" key="1">
    <citation type="journal article" date="2023" name="Plant Dis.">
        <title>First Report of Diplodia intermedia Causing Canker and Dieback Diseases on Apple Trees in Canada.</title>
        <authorList>
            <person name="Ellouze W."/>
            <person name="Ilyukhin E."/>
            <person name="Sulman M."/>
            <person name="Ali S."/>
        </authorList>
    </citation>
    <scope>NUCLEOTIDE SEQUENCE [LARGE SCALE GENOMIC DNA]</scope>
    <source>
        <strain evidence="10 11">M45-28</strain>
    </source>
</reference>
<dbReference type="Gene3D" id="1.20.1250.20">
    <property type="entry name" value="MFS general substrate transporter like domains"/>
    <property type="match status" value="1"/>
</dbReference>
<comment type="similarity">
    <text evidence="2 7">Belongs to the major facilitator superfamily. Sugar transporter (TC 2.A.1.1) family.</text>
</comment>
<dbReference type="PROSITE" id="PS50850">
    <property type="entry name" value="MFS"/>
    <property type="match status" value="1"/>
</dbReference>
<dbReference type="InterPro" id="IPR036259">
    <property type="entry name" value="MFS_trans_sf"/>
</dbReference>
<comment type="caution">
    <text evidence="10">The sequence shown here is derived from an EMBL/GenBank/DDBJ whole genome shotgun (WGS) entry which is preliminary data.</text>
</comment>
<dbReference type="InterPro" id="IPR003663">
    <property type="entry name" value="Sugar/inositol_transpt"/>
</dbReference>
<feature type="transmembrane region" description="Helical" evidence="8">
    <location>
        <begin position="237"/>
        <end position="256"/>
    </location>
</feature>
<evidence type="ECO:0000256" key="2">
    <source>
        <dbReference type="ARBA" id="ARBA00010992"/>
    </source>
</evidence>
<dbReference type="SUPFAM" id="SSF103473">
    <property type="entry name" value="MFS general substrate transporter"/>
    <property type="match status" value="1"/>
</dbReference>
<proteinExistence type="inferred from homology"/>
<feature type="transmembrane region" description="Helical" evidence="8">
    <location>
        <begin position="394"/>
        <end position="417"/>
    </location>
</feature>
<keyword evidence="11" id="KW-1185">Reference proteome</keyword>
<organism evidence="10 11">
    <name type="scientific">Diplodia intermedia</name>
    <dbReference type="NCBI Taxonomy" id="856260"/>
    <lineage>
        <taxon>Eukaryota</taxon>
        <taxon>Fungi</taxon>
        <taxon>Dikarya</taxon>
        <taxon>Ascomycota</taxon>
        <taxon>Pezizomycotina</taxon>
        <taxon>Dothideomycetes</taxon>
        <taxon>Dothideomycetes incertae sedis</taxon>
        <taxon>Botryosphaeriales</taxon>
        <taxon>Botryosphaeriaceae</taxon>
        <taxon>Diplodia</taxon>
    </lineage>
</organism>
<dbReference type="Pfam" id="PF00083">
    <property type="entry name" value="Sugar_tr"/>
    <property type="match status" value="1"/>
</dbReference>
<evidence type="ECO:0000256" key="6">
    <source>
        <dbReference type="ARBA" id="ARBA00023136"/>
    </source>
</evidence>
<feature type="transmembrane region" description="Helical" evidence="8">
    <location>
        <begin position="204"/>
        <end position="225"/>
    </location>
</feature>
<feature type="transmembrane region" description="Helical" evidence="8">
    <location>
        <begin position="175"/>
        <end position="192"/>
    </location>
</feature>
<dbReference type="InterPro" id="IPR020846">
    <property type="entry name" value="MFS_dom"/>
</dbReference>
<protein>
    <recommendedName>
        <fullName evidence="9">Major facilitator superfamily (MFS) profile domain-containing protein</fullName>
    </recommendedName>
</protein>
<feature type="transmembrane region" description="Helical" evidence="8">
    <location>
        <begin position="364"/>
        <end position="382"/>
    </location>
</feature>
<keyword evidence="4 8" id="KW-0812">Transmembrane</keyword>
<evidence type="ECO:0000256" key="7">
    <source>
        <dbReference type="RuleBase" id="RU003346"/>
    </source>
</evidence>
<feature type="transmembrane region" description="Helical" evidence="8">
    <location>
        <begin position="324"/>
        <end position="344"/>
    </location>
</feature>
<dbReference type="EMBL" id="JAKEKT020000020">
    <property type="protein sequence ID" value="KAL1645220.1"/>
    <property type="molecule type" value="Genomic_DNA"/>
</dbReference>
<dbReference type="InterPro" id="IPR005828">
    <property type="entry name" value="MFS_sugar_transport-like"/>
</dbReference>
<feature type="domain" description="Major facilitator superfamily (MFS) profile" evidence="9">
    <location>
        <begin position="74"/>
        <end position="532"/>
    </location>
</feature>
<keyword evidence="5 8" id="KW-1133">Transmembrane helix</keyword>
<keyword evidence="6 8" id="KW-0472">Membrane</keyword>
<dbReference type="InterPro" id="IPR050360">
    <property type="entry name" value="MFS_Sugar_Transporters"/>
</dbReference>
<dbReference type="PANTHER" id="PTHR48022">
    <property type="entry name" value="PLASTIDIC GLUCOSE TRANSPORTER 4"/>
    <property type="match status" value="1"/>
</dbReference>
<dbReference type="PANTHER" id="PTHR48022:SF79">
    <property type="entry name" value="LACTOSE PERMEASE, PUTATIVE (AFU_ORTHOLOGUE AFUA_6G01860)-RELATED"/>
    <property type="match status" value="1"/>
</dbReference>
<dbReference type="NCBIfam" id="TIGR00879">
    <property type="entry name" value="SP"/>
    <property type="match status" value="1"/>
</dbReference>
<feature type="transmembrane region" description="Helical" evidence="8">
    <location>
        <begin position="118"/>
        <end position="138"/>
    </location>
</feature>